<name>A0ABW5I0B1_9PSEU</name>
<dbReference type="InterPro" id="IPR013325">
    <property type="entry name" value="RNA_pol_sigma_r2"/>
</dbReference>
<organism evidence="6 7">
    <name type="scientific">Amycolatopsis albidoflavus</name>
    <dbReference type="NCBI Taxonomy" id="102226"/>
    <lineage>
        <taxon>Bacteria</taxon>
        <taxon>Bacillati</taxon>
        <taxon>Actinomycetota</taxon>
        <taxon>Actinomycetes</taxon>
        <taxon>Pseudonocardiales</taxon>
        <taxon>Pseudonocardiaceae</taxon>
        <taxon>Amycolatopsis</taxon>
    </lineage>
</organism>
<dbReference type="EMBL" id="JBHUKQ010000012">
    <property type="protein sequence ID" value="MFD2482503.1"/>
    <property type="molecule type" value="Genomic_DNA"/>
</dbReference>
<keyword evidence="3" id="KW-0731">Sigma factor</keyword>
<dbReference type="InterPro" id="IPR039425">
    <property type="entry name" value="RNA_pol_sigma-70-like"/>
</dbReference>
<dbReference type="SUPFAM" id="SSF88659">
    <property type="entry name" value="Sigma3 and sigma4 domains of RNA polymerase sigma factors"/>
    <property type="match status" value="1"/>
</dbReference>
<protein>
    <submittedName>
        <fullName evidence="6">RNA polymerase sigma factor</fullName>
    </submittedName>
</protein>
<evidence type="ECO:0000256" key="3">
    <source>
        <dbReference type="ARBA" id="ARBA00023082"/>
    </source>
</evidence>
<comment type="similarity">
    <text evidence="1">Belongs to the sigma-70 factor family. ECF subfamily.</text>
</comment>
<evidence type="ECO:0000256" key="1">
    <source>
        <dbReference type="ARBA" id="ARBA00010641"/>
    </source>
</evidence>
<dbReference type="InterPro" id="IPR014284">
    <property type="entry name" value="RNA_pol_sigma-70_dom"/>
</dbReference>
<dbReference type="Gene3D" id="1.10.1740.10">
    <property type="match status" value="1"/>
</dbReference>
<dbReference type="Gene3D" id="1.10.10.10">
    <property type="entry name" value="Winged helix-like DNA-binding domain superfamily/Winged helix DNA-binding domain"/>
    <property type="match status" value="1"/>
</dbReference>
<accession>A0ABW5I0B1</accession>
<dbReference type="PANTHER" id="PTHR43133">
    <property type="entry name" value="RNA POLYMERASE ECF-TYPE SIGMA FACTO"/>
    <property type="match status" value="1"/>
</dbReference>
<keyword evidence="7" id="KW-1185">Reference proteome</keyword>
<dbReference type="NCBIfam" id="TIGR02937">
    <property type="entry name" value="sigma70-ECF"/>
    <property type="match status" value="1"/>
</dbReference>
<evidence type="ECO:0000313" key="6">
    <source>
        <dbReference type="EMBL" id="MFD2482503.1"/>
    </source>
</evidence>
<gene>
    <name evidence="6" type="ORF">ACFSUT_19590</name>
</gene>
<comment type="caution">
    <text evidence="6">The sequence shown here is derived from an EMBL/GenBank/DDBJ whole genome shotgun (WGS) entry which is preliminary data.</text>
</comment>
<keyword evidence="5" id="KW-0804">Transcription</keyword>
<dbReference type="InterPro" id="IPR013324">
    <property type="entry name" value="RNA_pol_sigma_r3/r4-like"/>
</dbReference>
<proteinExistence type="inferred from homology"/>
<dbReference type="SUPFAM" id="SSF88946">
    <property type="entry name" value="Sigma2 domain of RNA polymerase sigma factors"/>
    <property type="match status" value="1"/>
</dbReference>
<reference evidence="7" key="1">
    <citation type="journal article" date="2019" name="Int. J. Syst. Evol. Microbiol.">
        <title>The Global Catalogue of Microorganisms (GCM) 10K type strain sequencing project: providing services to taxonomists for standard genome sequencing and annotation.</title>
        <authorList>
            <consortium name="The Broad Institute Genomics Platform"/>
            <consortium name="The Broad Institute Genome Sequencing Center for Infectious Disease"/>
            <person name="Wu L."/>
            <person name="Ma J."/>
        </authorList>
    </citation>
    <scope>NUCLEOTIDE SEQUENCE [LARGE SCALE GENOMIC DNA]</scope>
    <source>
        <strain evidence="7">CGMCC 4.7638</strain>
    </source>
</reference>
<evidence type="ECO:0000256" key="2">
    <source>
        <dbReference type="ARBA" id="ARBA00023015"/>
    </source>
</evidence>
<sequence length="167" mass="18892">MPDEDEVRRLSRRMAGIVGANPGLRDDTDDACQTAWLEFLCRQPVLKGPNNLAGWLTTVARRHALRAVEKRSQVTFADNAQLETHKPAESPEKHALAGELAAALWRAVEQFPERHRRMVFLLAHYPELRHDQLAAELGVATSSVSKIRQRCLTALRRRLESEGFSYP</sequence>
<keyword evidence="4" id="KW-0238">DNA-binding</keyword>
<dbReference type="RefSeq" id="WP_344265136.1">
    <property type="nucleotide sequence ID" value="NZ_BAAAHV010000003.1"/>
</dbReference>
<evidence type="ECO:0000313" key="7">
    <source>
        <dbReference type="Proteomes" id="UP001597542"/>
    </source>
</evidence>
<evidence type="ECO:0000256" key="4">
    <source>
        <dbReference type="ARBA" id="ARBA00023125"/>
    </source>
</evidence>
<dbReference type="InterPro" id="IPR036388">
    <property type="entry name" value="WH-like_DNA-bd_sf"/>
</dbReference>
<dbReference type="PANTHER" id="PTHR43133:SF8">
    <property type="entry name" value="RNA POLYMERASE SIGMA FACTOR HI_1459-RELATED"/>
    <property type="match status" value="1"/>
</dbReference>
<evidence type="ECO:0000256" key="5">
    <source>
        <dbReference type="ARBA" id="ARBA00023163"/>
    </source>
</evidence>
<keyword evidence="2" id="KW-0805">Transcription regulation</keyword>
<dbReference type="Proteomes" id="UP001597542">
    <property type="component" value="Unassembled WGS sequence"/>
</dbReference>